<dbReference type="PANTHER" id="PTHR42081">
    <property type="entry name" value="ZINC FINGER PROTEIN DHHC DOMAIN CONTAINING PROTEIN"/>
    <property type="match status" value="1"/>
</dbReference>
<accession>A0A7S9PSD8</accession>
<feature type="compositionally biased region" description="Basic and acidic residues" evidence="1">
    <location>
        <begin position="550"/>
        <end position="629"/>
    </location>
</feature>
<protein>
    <recommendedName>
        <fullName evidence="2">DUF8035 domain-containing protein</fullName>
    </recommendedName>
</protein>
<dbReference type="OrthoDB" id="5226662at2759"/>
<feature type="region of interest" description="Disordered" evidence="1">
    <location>
        <begin position="338"/>
        <end position="397"/>
    </location>
</feature>
<evidence type="ECO:0000259" key="2">
    <source>
        <dbReference type="Pfam" id="PF26118"/>
    </source>
</evidence>
<dbReference type="Proteomes" id="UP000594364">
    <property type="component" value="Chromosome 1"/>
</dbReference>
<keyword evidence="4" id="KW-1185">Reference proteome</keyword>
<feature type="compositionally biased region" description="Polar residues" evidence="1">
    <location>
        <begin position="292"/>
        <end position="306"/>
    </location>
</feature>
<feature type="compositionally biased region" description="Basic and acidic residues" evidence="1">
    <location>
        <begin position="478"/>
        <end position="494"/>
    </location>
</feature>
<evidence type="ECO:0000313" key="4">
    <source>
        <dbReference type="Proteomes" id="UP000594364"/>
    </source>
</evidence>
<sequence length="662" mass="73500">MSGGTPLEHIDAVDAFARTLFVRVKTCSSPLFAEVATTVRQLHLVLRHLRVEAADPDSLLRSAEASIYARQLRPIVEDCEFALQQLETVLEKSNAAGIGGTDGLADRVAAVRSRLASETTSVDLFLDTVQLHNPANNAPEVVIREDDSSLENIKDKVDVIANRLFRRRDTSGGVIADKDQMWQDFKLELELEGFSPQVLHQHKDILRAYIRELQSISSANGGAPPTVRGLLEHEAMNRSPPPLPPKEPLSTLLPKEIHPCADDDKYIVSMKKERRMPDHTPSVDASHDKANYSFSSDNGGSKESNSLAVISTKDLVAMDNMNTRMASMHLHPAVSHLAAPQMRSSPNLAPPGMAGSWPPPHMTTGQSLTTHSRSGTPSGGHQQSAYAPYSSSPTSVARLAPDRYGKEIPMDAPWTRVKRSLISPEVLERAGVRYEARPDYVAILGRLSREQIAEYARQSANCRAARLGSGHAPPRSNDQYHQRRDRADSKSSHEESDDGSILWDESDVTDCDDDKTSEKGTKSYLYIVNPPNKSKTSPSTTVMPKPILKNKNENHVRFDPEPHEVVIKGPRSYDDAHDNDRRRENGSRRHRDHRDNGRRDERSRWDEDGSRHWNRGDRDRRRDRREERHTKKKSWGQTIGAVGIGGAAASLLGVLAEAAVGI</sequence>
<feature type="domain" description="DUF8035" evidence="2">
    <location>
        <begin position="412"/>
        <end position="465"/>
    </location>
</feature>
<feature type="compositionally biased region" description="Polar residues" evidence="1">
    <location>
        <begin position="531"/>
        <end position="542"/>
    </location>
</feature>
<reference evidence="3 4" key="1">
    <citation type="journal article" date="2018" name="PLoS Genet.">
        <title>Repeat elements organise 3D genome structure and mediate transcription in the filamentous fungus Epichloe festucae.</title>
        <authorList>
            <person name="Winter D.J."/>
            <person name="Ganley A.R.D."/>
            <person name="Young C.A."/>
            <person name="Liachko I."/>
            <person name="Schardl C.L."/>
            <person name="Dupont P.Y."/>
            <person name="Berry D."/>
            <person name="Ram A."/>
            <person name="Scott B."/>
            <person name="Cox M.P."/>
        </authorList>
    </citation>
    <scope>NUCLEOTIDE SEQUENCE [LARGE SCALE GENOMIC DNA]</scope>
    <source>
        <strain evidence="3 4">Fl1</strain>
    </source>
</reference>
<gene>
    <name evidence="3" type="ORF">C2857_003885</name>
</gene>
<feature type="compositionally biased region" description="Acidic residues" evidence="1">
    <location>
        <begin position="504"/>
        <end position="513"/>
    </location>
</feature>
<dbReference type="InterPro" id="IPR058348">
    <property type="entry name" value="DUF8035"/>
</dbReference>
<feature type="compositionally biased region" description="Polar residues" evidence="1">
    <location>
        <begin position="363"/>
        <end position="381"/>
    </location>
</feature>
<dbReference type="AlphaFoldDB" id="A0A7S9PSD8"/>
<dbReference type="PANTHER" id="PTHR42081:SF2">
    <property type="entry name" value="NIPPED-B-LIKE PROTEIN B"/>
    <property type="match status" value="1"/>
</dbReference>
<organism evidence="3 4">
    <name type="scientific">Epichloe festucae (strain Fl1)</name>
    <dbReference type="NCBI Taxonomy" id="877507"/>
    <lineage>
        <taxon>Eukaryota</taxon>
        <taxon>Fungi</taxon>
        <taxon>Dikarya</taxon>
        <taxon>Ascomycota</taxon>
        <taxon>Pezizomycotina</taxon>
        <taxon>Sordariomycetes</taxon>
        <taxon>Hypocreomycetidae</taxon>
        <taxon>Hypocreales</taxon>
        <taxon>Clavicipitaceae</taxon>
        <taxon>Epichloe</taxon>
    </lineage>
</organism>
<feature type="region of interest" description="Disordered" evidence="1">
    <location>
        <begin position="274"/>
        <end position="306"/>
    </location>
</feature>
<feature type="region of interest" description="Disordered" evidence="1">
    <location>
        <begin position="464"/>
        <end position="635"/>
    </location>
</feature>
<evidence type="ECO:0000256" key="1">
    <source>
        <dbReference type="SAM" id="MobiDB-lite"/>
    </source>
</evidence>
<name>A0A7S9PSD8_EPIFF</name>
<evidence type="ECO:0000313" key="3">
    <source>
        <dbReference type="EMBL" id="QPG93977.1"/>
    </source>
</evidence>
<dbReference type="EMBL" id="CP031385">
    <property type="protein sequence ID" value="QPG93977.1"/>
    <property type="molecule type" value="Genomic_DNA"/>
</dbReference>
<proteinExistence type="predicted"/>
<dbReference type="Pfam" id="PF26118">
    <property type="entry name" value="DUF8035"/>
    <property type="match status" value="1"/>
</dbReference>
<feature type="compositionally biased region" description="Low complexity" evidence="1">
    <location>
        <begin position="382"/>
        <end position="393"/>
    </location>
</feature>